<dbReference type="AlphaFoldDB" id="A0A845BT13"/>
<dbReference type="EMBL" id="WSSB01000011">
    <property type="protein sequence ID" value="MXR37711.1"/>
    <property type="molecule type" value="Genomic_DNA"/>
</dbReference>
<evidence type="ECO:0000313" key="3">
    <source>
        <dbReference type="Proteomes" id="UP000467214"/>
    </source>
</evidence>
<keyword evidence="3" id="KW-1185">Reference proteome</keyword>
<keyword evidence="1" id="KW-1133">Transmembrane helix</keyword>
<reference evidence="2 3" key="1">
    <citation type="submission" date="2019-12" db="EMBL/GenBank/DDBJ databases">
        <title>Neisseriaceae gen. nov. sp. Genome sequencing and assembly.</title>
        <authorList>
            <person name="Liu Z."/>
            <person name="Li A."/>
        </authorList>
    </citation>
    <scope>NUCLEOTIDE SEQUENCE [LARGE SCALE GENOMIC DNA]</scope>
    <source>
        <strain evidence="2 3">B2N2-7</strain>
    </source>
</reference>
<sequence>MYAGVSDQTRPLKPLFSTRCVRSRGMLITKGFKVSRQQGLTLIELMIALTLGLFVVLVVGQVFLSSKTAWRNQLAQADLQEKGRFATRWINQQLAQAGYVDISRIAAAGNFPASGSYVNTAVISAASGTSTLSMRYWGNTEVVDCTGAAVASGTLRSQQISLASGTLSCDNTAVLAGVQQLVMTYGEDTDAAADGLANSYRAAGNVGNWARIRAIRICMLIQSDLNSVQTTRQILNDCNGNSYSVPNNRLARVFRSTVYLRNAPGGPA</sequence>
<organism evidence="2 3">
    <name type="scientific">Craterilacuibacter sinensis</name>
    <dbReference type="NCBI Taxonomy" id="2686017"/>
    <lineage>
        <taxon>Bacteria</taxon>
        <taxon>Pseudomonadati</taxon>
        <taxon>Pseudomonadota</taxon>
        <taxon>Betaproteobacteria</taxon>
        <taxon>Neisseriales</taxon>
        <taxon>Neisseriaceae</taxon>
        <taxon>Craterilacuibacter</taxon>
    </lineage>
</organism>
<dbReference type="PROSITE" id="PS00409">
    <property type="entry name" value="PROKAR_NTER_METHYL"/>
    <property type="match status" value="1"/>
</dbReference>
<dbReference type="InterPro" id="IPR012902">
    <property type="entry name" value="N_methyl_site"/>
</dbReference>
<evidence type="ECO:0000256" key="1">
    <source>
        <dbReference type="SAM" id="Phobius"/>
    </source>
</evidence>
<dbReference type="InterPro" id="IPR032092">
    <property type="entry name" value="PilW"/>
</dbReference>
<comment type="caution">
    <text evidence="2">The sequence shown here is derived from an EMBL/GenBank/DDBJ whole genome shotgun (WGS) entry which is preliminary data.</text>
</comment>
<dbReference type="Proteomes" id="UP000467214">
    <property type="component" value="Unassembled WGS sequence"/>
</dbReference>
<protein>
    <submittedName>
        <fullName evidence="2">Prepilin-type N-terminal cleavage/methylation domain-containing protein</fullName>
    </submittedName>
</protein>
<accession>A0A845BT13</accession>
<evidence type="ECO:0000313" key="2">
    <source>
        <dbReference type="EMBL" id="MXR37711.1"/>
    </source>
</evidence>
<gene>
    <name evidence="2" type="ORF">GQF02_12075</name>
</gene>
<keyword evidence="1" id="KW-0812">Transmembrane</keyword>
<proteinExistence type="predicted"/>
<name>A0A845BT13_9NEIS</name>
<feature type="transmembrane region" description="Helical" evidence="1">
    <location>
        <begin position="40"/>
        <end position="64"/>
    </location>
</feature>
<dbReference type="NCBIfam" id="TIGR02532">
    <property type="entry name" value="IV_pilin_GFxxxE"/>
    <property type="match status" value="1"/>
</dbReference>
<dbReference type="GO" id="GO:0043683">
    <property type="term" value="P:type IV pilus assembly"/>
    <property type="evidence" value="ECO:0007669"/>
    <property type="project" value="InterPro"/>
</dbReference>
<dbReference type="Pfam" id="PF16074">
    <property type="entry name" value="PilW"/>
    <property type="match status" value="1"/>
</dbReference>
<dbReference type="Pfam" id="PF07963">
    <property type="entry name" value="N_methyl"/>
    <property type="match status" value="1"/>
</dbReference>
<keyword evidence="1" id="KW-0472">Membrane</keyword>